<dbReference type="InterPro" id="IPR001846">
    <property type="entry name" value="VWF_type-D"/>
</dbReference>
<feature type="compositionally biased region" description="Gly residues" evidence="10">
    <location>
        <begin position="2223"/>
        <end position="2235"/>
    </location>
</feature>
<dbReference type="PANTHER" id="PTHR11339:SF386">
    <property type="entry name" value="HEMOLECTIN, ISOFORM A"/>
    <property type="match status" value="1"/>
</dbReference>
<evidence type="ECO:0000313" key="16">
    <source>
        <dbReference type="Proteomes" id="UP000663891"/>
    </source>
</evidence>
<dbReference type="Pfam" id="PF00094">
    <property type="entry name" value="VWD"/>
    <property type="match status" value="3"/>
</dbReference>
<dbReference type="InterPro" id="IPR006207">
    <property type="entry name" value="Cys_knot_C"/>
</dbReference>
<dbReference type="Pfam" id="PF00057">
    <property type="entry name" value="Ldl_recept_a"/>
    <property type="match status" value="4"/>
</dbReference>
<feature type="region of interest" description="Disordered" evidence="10">
    <location>
        <begin position="2742"/>
        <end position="2952"/>
    </location>
</feature>
<feature type="compositionally biased region" description="Gly residues" evidence="10">
    <location>
        <begin position="2245"/>
        <end position="2315"/>
    </location>
</feature>
<dbReference type="CDD" id="cd19941">
    <property type="entry name" value="TIL"/>
    <property type="match status" value="5"/>
</dbReference>
<feature type="disulfide bond" evidence="9">
    <location>
        <begin position="1609"/>
        <end position="1621"/>
    </location>
</feature>
<feature type="compositionally biased region" description="Low complexity" evidence="10">
    <location>
        <begin position="2159"/>
        <end position="2181"/>
    </location>
</feature>
<dbReference type="InterPro" id="IPR050780">
    <property type="entry name" value="Mucin_vWF_Thrombospondin_sf"/>
</dbReference>
<evidence type="ECO:0000256" key="11">
    <source>
        <dbReference type="SAM" id="SignalP"/>
    </source>
</evidence>
<comment type="caution">
    <text evidence="15">The sequence shown here is derived from an EMBL/GenBank/DDBJ whole genome shotgun (WGS) entry which is preliminary data.</text>
</comment>
<dbReference type="Pfam" id="PF01826">
    <property type="entry name" value="TIL"/>
    <property type="match status" value="5"/>
</dbReference>
<dbReference type="SUPFAM" id="SSF57567">
    <property type="entry name" value="Serine protease inhibitors"/>
    <property type="match status" value="5"/>
</dbReference>
<evidence type="ECO:0000256" key="6">
    <source>
        <dbReference type="ARBA" id="ARBA00023157"/>
    </source>
</evidence>
<feature type="disulfide bond" evidence="9">
    <location>
        <begin position="1554"/>
        <end position="1569"/>
    </location>
</feature>
<dbReference type="Gene3D" id="2.20.100.10">
    <property type="entry name" value="Thrombospondin type-1 (TSP1) repeat"/>
    <property type="match status" value="5"/>
</dbReference>
<dbReference type="PROSITE" id="PS50068">
    <property type="entry name" value="LDLRA_2"/>
    <property type="match status" value="6"/>
</dbReference>
<feature type="domain" description="VWFD" evidence="14">
    <location>
        <begin position="214"/>
        <end position="381"/>
    </location>
</feature>
<evidence type="ECO:0000256" key="4">
    <source>
        <dbReference type="ARBA" id="ARBA00022837"/>
    </source>
</evidence>
<feature type="disulfide bond" evidence="9">
    <location>
        <begin position="1448"/>
        <end position="1460"/>
    </location>
</feature>
<evidence type="ECO:0000259" key="14">
    <source>
        <dbReference type="PROSITE" id="PS51233"/>
    </source>
</evidence>
<dbReference type="Pfam" id="PF20597">
    <property type="entry name" value="pAdhesive_15"/>
    <property type="match status" value="3"/>
</dbReference>
<feature type="compositionally biased region" description="Polar residues" evidence="10">
    <location>
        <begin position="3756"/>
        <end position="3766"/>
    </location>
</feature>
<dbReference type="Gene3D" id="2.10.25.10">
    <property type="entry name" value="Laminin"/>
    <property type="match status" value="5"/>
</dbReference>
<evidence type="ECO:0000259" key="12">
    <source>
        <dbReference type="PROSITE" id="PS01225"/>
    </source>
</evidence>
<dbReference type="PANTHER" id="PTHR11339">
    <property type="entry name" value="EXTRACELLULAR MATRIX GLYCOPROTEIN RELATED"/>
    <property type="match status" value="1"/>
</dbReference>
<dbReference type="Pfam" id="PF00090">
    <property type="entry name" value="TSP_1"/>
    <property type="match status" value="5"/>
</dbReference>
<dbReference type="PROSITE" id="PS50026">
    <property type="entry name" value="EGF_3"/>
    <property type="match status" value="1"/>
</dbReference>
<keyword evidence="3" id="KW-0677">Repeat</keyword>
<evidence type="ECO:0000256" key="10">
    <source>
        <dbReference type="SAM" id="MobiDB-lite"/>
    </source>
</evidence>
<dbReference type="InterPro" id="IPR002919">
    <property type="entry name" value="TIL_dom"/>
</dbReference>
<feature type="signal peptide" evidence="11">
    <location>
        <begin position="1"/>
        <end position="17"/>
    </location>
</feature>
<dbReference type="GO" id="GO:0007399">
    <property type="term" value="P:nervous system development"/>
    <property type="evidence" value="ECO:0007669"/>
    <property type="project" value="UniProtKB-ARBA"/>
</dbReference>
<keyword evidence="5" id="KW-0130">Cell adhesion</keyword>
<feature type="region of interest" description="Disordered" evidence="10">
    <location>
        <begin position="3756"/>
        <end position="4221"/>
    </location>
</feature>
<dbReference type="InterPro" id="IPR026588">
    <property type="entry name" value="Choice_anch_A"/>
</dbReference>
<organism evidence="15 16">
    <name type="scientific">Adineta steineri</name>
    <dbReference type="NCBI Taxonomy" id="433720"/>
    <lineage>
        <taxon>Eukaryota</taxon>
        <taxon>Metazoa</taxon>
        <taxon>Spiralia</taxon>
        <taxon>Gnathifera</taxon>
        <taxon>Rotifera</taxon>
        <taxon>Eurotatoria</taxon>
        <taxon>Bdelloidea</taxon>
        <taxon>Adinetida</taxon>
        <taxon>Adinetidae</taxon>
        <taxon>Adineta</taxon>
    </lineage>
</organism>
<evidence type="ECO:0000256" key="5">
    <source>
        <dbReference type="ARBA" id="ARBA00022889"/>
    </source>
</evidence>
<dbReference type="FunFam" id="2.20.100.10:FF:000001">
    <property type="entry name" value="semaphorin-5A isoform X1"/>
    <property type="match status" value="1"/>
</dbReference>
<evidence type="ECO:0008006" key="17">
    <source>
        <dbReference type="Google" id="ProtNLM"/>
    </source>
</evidence>
<keyword evidence="1 8" id="KW-0245">EGF-like domain</keyword>
<dbReference type="Gene3D" id="4.10.400.10">
    <property type="entry name" value="Low-density Lipoprotein Receptor"/>
    <property type="match status" value="6"/>
</dbReference>
<dbReference type="Proteomes" id="UP000663891">
    <property type="component" value="Unassembled WGS sequence"/>
</dbReference>
<sequence length="5028" mass="520159">MRFFFWHVLRIFGNITAQTNNANQCSVTVTETKNDTCPDASTFSLAAEYEKSSDQWRIDTNALRAQGFKTDDQIVGCIKNKTASSSLCPYQRNVQKTTCCDGWTGDSCDQPICKTACVNGTCTAPNKCTCKDGFAGELCQFSSDDSRLVQCFRNSDCGSPSLVSADLVSVPYCCGTQAGLATKSSTGGVCSSCNATDEEIANATSQVQRTLPYATCVLWGRDHFRTFDGLIYDFQGVCQYKLASTDSWVVVVQSSNCDLWSTCKKTLSITVHSYNIVANGTNIMVNNVLLKPTEGYTNGPLTIERRTEDYTYLRYSDGLRCKWDGNMTIYVTVDQTYMKQVRGLCGTYTNNRDDDFECPDGSISLSATSFGNEWRTDSGCAASSVAVDPCSTADLLAAATDACQPITASYDSFKVCNRVINVTRMFQSCVRDHCAAAKYGTDVQQQALCSSFEAVAHDCEDKHIHCNWRTSNRCPKTCNNDKVYTECATSCPATCQNHQQAFTDSLDCSKDCAPGCVCPPGKVIDIGRNGSCINADQCTCYYHGQYYLPRANVTVDCNKCTCNSGMWDCTQEYCSRTCSVLGNTHIQTFDGKNYDVMGTCEYILLEEITPVIGLYVALASDYSASSNFKELTVKVNQTYIYIKDKNIQINGQNALKLPYKNEQVNVKLETTVFIVISGHGFQIQFDGIRVYINLDPLFYNNTRGLCGTYDFNTNNEFLTHISITETNIKSFLDDYKTDSQCITPTQQQPCAVNSNLQQAAQVACSIIGSDLFKLCSSHVSPSQFIQNCEYDLCSDQNSHFQNIFLSAAMAAYARECSLANYTCNWLADSKCQSVCQDAQYGQCTGGAVYSDCAPKCTQTCDQITTKNQTCYERNCIAGCSCPKGTYLDTSNPNKPQCVSQGECTCYDPESNNYCVKNTVVTRACGNCTCTNGQWDCESEDCETTITCPATQIYSTNALSCPKTCDNMNSWQNCGVTFEGCTCPDGQVLSQDLKTCIPADTCPCRYAGRVYGFNEIVKRGCSECRCSGATWSCTQQDCDATCSATGDPHYTTFDGLRYSYQGNCKYILTQANAISFRVITENVQCGTSGVTCAKNIIIIYHGLTISLMRGRDPMVDDVEVTDLELGRRTFGDVTLMKTGLFVFVNCSDFTIKWDEKTRIYVTVHDSLKGQMSGLCGNFDGNSKNDYNTANNVPGDISEMCESWKVESSCVVSPSPVLDPTMPCTGYEARKEWAENECNMVIYNSTSNPFLPCIMQLDETIVREFYTTCLYDACHCDTGGDCECLCTSLSAFGEMCQAINIPIKWRTQDRCPLQCENGKIYMACGPICQPTCRDIYLQDNYNCVESGCQEGCFCPEGQVMDETGTCVIPSECPCIDQYIPYPVGSKIIRNCDECICANGTFQCHHLVNCMPTCPQNTFTCNSTGDCIPKIYVCDKVKDCDDGSDEYNCHCGPNDFLCTNGQCIEPSCRCDGMPQCRDSSDEFNCTYINPCTEFLCDNKKCISKDWVCDGDIDCSIDGSDNSDERRCNTTECDTASGRYFHCQNMPWGKCLSIGQLCDGHDDCGDGSDEQNCTCICPNNTYSCHTPCKCIPIYQVCDGTKQCLDGSDEYCPCNKNEYTCNGGRCINATQLCDGQYHCPKKDDETYPNCSIQTSHPPTASQASTVIVSSTSSPVICQSEEGMGNSQLLTVTCNGLDSSPLPNINPGGSGVTFLTNDGTTEILFYEKIAPIIITISIANTAITNVIQVFVIIIQPGTSNHLYLSSPINSTVVNGFPKTPLSPGSTLLISFKTSDGKPPKKVTLSIIACFNPVSSTPHVSPLTKPYTSPHTGTIRPQSSVGLTNTPLTTTAICTLTEGMGNPQYIHTPTFTDLSPSCSSDQVFPGSDGVNFTTTYGSVIMQFPQDITPIIVSISIPNLNTNVLYITVVIKDSTGKILFTGMSREGTNKVDNFQQTPYPPGITVTITFKTRDGKPAEHVTISIIACYTPSTATMVATSGPTRSAGMGNPQYIHNVTFTDLSPSCSSKQVLPGSDGVTFTSTSGSVIIRFGESIGPILVSISIPNRNTNVQSITVVIKDSTGTTIFTKTSTSETNKVDGFGLQPFPEGCTVIITFTTKYNQYPDHVTISMIACYTPSTATMVMISGSVPPTISGSKPSTGTGPHGPTGPYQPTGTGTHGPTGPYQPTGTGPHGPTGPYQPTGTGPHGPTGPYQPTGTGPHGPTGPYQPTGTGTGTQGPVGTGTQGPVATGTQGPIGTGTQGPIGTGTQGPIGTGTQGPIGTGTQGPVGTGTQGPVGTGTQGPIGTGTQGPIGTGTQGPVGTGTQGPVATGTQGPVGTGTQGPVGTGTQGPVGTGTQGPVATGTQGPIGTGTQGPIGTGTQGPIGTGTQGPIGTGTQGPVGTGTQGPVGTGTQGPAGTGTQGPIGTGTQGPVGTDTQLLSSGTTIASCIPEFDASSMSQYNVITLEDLYTTSDIELTTICCGNLLSGATFANQLSSPWDATVPVLEVNGLLMGSGTMNIQKGSVCLGSYLSNSIINQTSTLYSITNTQCQFTMNGGTGAAVRSCSTLQNKCNQIKSSVINLSQTLCALSPNNMIQTVPNQQNVLNFNVSNCDSNGVAVYNISSTKIFNSVAQNVMMTAPNPNVKFVVINVYDGTINWSSGNLQSPWFQSPSSLDISQVIWNFCQATTVNLGFNIRGGVLAPYATITTNVNIDGACACKSLHTQAEVHHPLINAPNCTSTSTQAAISTGTQGPIGTGTQGPVGTGTQGPVGTGTQGPAGTGTQGPVGTGTQGPIGTGTQGPIGTGTQGPVGTGTQGPIGTGTQGPVGTGTQGPIGTGTQGPIGTGTQGPVGTGTQGPAGTGTQGPIGTGTQGPAGTGTQGPAGTGTQGPIGTGTQGPIGTGTQGPIGTGTQGPVGTGTQGPAGTGTQGPIGTGTQGPVGTGTQGPVGTGTQGPIGTGTQGPLGTGTTIAPCIQGFDTSFMSQYNVITFRNLSTTSDIELTTICCGSLEKGATFANQLTGPWDATAPVLEIMGSLPSSASLNIQKGSVILGSYSSSQITNANSNQYSIKNTQCQFNMNGGTGASVRSSSTLQDKCNSITANIISLSQTLCALSPNNQIQNIPNQQNAVKFNVANCDSNGIAVYNISGSSIFNSTVQGLQMGQPNAAVKFLIINVRGTTINWSGNLDGTWLSSGTLDASRCIWNFCDATAITFGFEIKGAIVAPKATITTNSAMDGSCACDCLRTQGEVHHPLINAPNCTSTSTQTAINTGTQGPAGTPTQGPGGSGTPTTGPGGPGTPTTGPGGPGTPTTGPGGPGTPTTGPGGPGTPTTGPGGPGTPTTGPGGPGTPTTGPGGPGTPTTGPGGPGTPTTGPGGPGTPTTGPGGPGTPTTGPGGPGTPTTGPGGPGTPTTGPGGPGTPTTGPGGPGTPTTGPGGPGTPTTGPGGPGTPTTGPGGPGTPTTGPGGPGTPTTIAPCIQGFDTSYMSQYNVITFGDLYTTSDIELTTICCGNFEHGATFANQLTGPWNATAPVLEIMGTMTYSGSLNIQKGSVLLGSYSSSQITNANSNQYSINNNQVQFNMNGGTGASVRSSSTLQDKCNSITANIISLSQTLCALSPNNQVQNIPNVLNALNFNLANCDSNGIAVYNISGTSILTSSVPGLEMSTPNAAVKFVVINVHGNMVDWSSGNLHGSWLSTLGLDASRLIWNFCEATTIKFNFEMKGAVLAPYATITSNQPIDGSCACYYLNTQGEIHHPLINAPNCTSTSTQAAINTGTQGPAATPTTGPGGPGTPTTGPGGPGTPTTGPGGPGTPTTGPGGPGTPTTGPGGPGTPTTGPGGQGTPTTGPGGPGTPTTGPGGQGTPTTGPGGPGTPTTGPGGPGTPTTGPGGPGTPTTGPGGPGTPTTGPGGPGTPTTGPGGPGTPTTGPGGPGTPTTGPGGPGTPTTGPGGPGTPTTGPGGPGTPTTGPGGPGTPTTGPGGPGTPTTGPGGPGTPTTGPGGPGTPTTGPGGPGTPTTGPGGPGTPTTGPGGPGTPTTGPGGPGTPTTGPGGPGTPTTGPGGPGTPTTGPGGPGTPTTGPGGPGTPTTGPGGPGTPTTGPGGPGTPTTGPGGPGTPTTGPGGPGTPTTGPGGPGTPTTGPGGPGTPTTGPGGPGTPTTGPGGPGTPTTGPGGPGTPTTGPGGPGTPTTGPGGPGTPTTGPGGPGTPTTGPGGPGTPTGTYGPPGSTNGPSIFPGSVNTDRSEWDRSFLLFGHIIFIVVVSFSTVAASVSTGYTSSSSTGRTPPCVWSDWGTWSPCSPLCPACGNQFRSRVAINDTCRPSIYESHQSRSCSEIPCEECKISYLDYCRQLGYSPPTNNFIGYLINSTTGVKTNKIIHIDDIIPLDATVFIDNCTRLICKIEGVRSEKIPCLDHCKYTPWCEWSKCNASCGQSGNRIRIQSLIVKFPPDSSCPRQLIQTAPCTGDACPCIEGVNCTCNLTEWCQWSTCSALCGGGQRTRTRYYATYPHKNCGPDNLRDVQPCNVGCCPINGQWTLWTQWSQCTKTCGHGIKARSRSCTNPSPSCYGNSCEGRSYDIRVCSEQSCELNCTNGQIPSDCSNACDTSCDSLRCNNQCEEPDTCRPGCICPDNKVIGPDGECVDRKDCKCQLPTNDTILYNGESSTRDPCKTYTCNDGCTTITDNNCTNCEWSTWTRFTDCSNPCNGTQSRYRTYCGSNCPISKTDEDKRNCSSDCTVVCTATMNDTVVTYKVGQIIKETQCNRTICRETGNIETQPKSGTNVNGHWNLWCSWSACSRSCNGTRTRYRLCSSPMPRCDGEVCQKLPYTKAEYITFQKSVVLQETESDTCNKLCFTGTTPTPVSTTPTTPHDECYINNGTNRVIVQTGQVIINPTNPCELCNCHYGKLICSSKCSDNEYTCLLKQYEDSNNRYTWIPAAHGNCCGTCNKTRVESQCRVEVLSDEYIIVDKCKSLTTVPREQCTGGCSSNVGNVLTMQMTSYQMGNSTCQCCAPKEVDQIPITMCCQAIGGSEIYIEAQYTRIKSCECRVCNG</sequence>
<dbReference type="SUPFAM" id="SSF82895">
    <property type="entry name" value="TSP-1 type 1 repeat"/>
    <property type="match status" value="4"/>
</dbReference>
<reference evidence="15" key="1">
    <citation type="submission" date="2021-02" db="EMBL/GenBank/DDBJ databases">
        <authorList>
            <person name="Nowell W R."/>
        </authorList>
    </citation>
    <scope>NUCLEOTIDE SEQUENCE</scope>
</reference>
<dbReference type="SMART" id="SM00216">
    <property type="entry name" value="VWD"/>
    <property type="match status" value="3"/>
</dbReference>
<dbReference type="PRINTS" id="PR00261">
    <property type="entry name" value="LDLRECEPTOR"/>
</dbReference>
<feature type="compositionally biased region" description="Gly residues" evidence="10">
    <location>
        <begin position="2357"/>
        <end position="2416"/>
    </location>
</feature>
<feature type="disulfide bond" evidence="9">
    <location>
        <begin position="1616"/>
        <end position="1634"/>
    </location>
</feature>
<dbReference type="InterPro" id="IPR036055">
    <property type="entry name" value="LDL_receptor-like_sf"/>
</dbReference>
<keyword evidence="2 11" id="KW-0732">Signal</keyword>
<evidence type="ECO:0000256" key="8">
    <source>
        <dbReference type="PROSITE-ProRule" id="PRU00076"/>
    </source>
</evidence>
<keyword evidence="6 8" id="KW-1015">Disulfide bond</keyword>
<proteinExistence type="predicted"/>
<keyword evidence="4" id="KW-0106">Calcium</keyword>
<feature type="compositionally biased region" description="Low complexity" evidence="10">
    <location>
        <begin position="3258"/>
        <end position="3269"/>
    </location>
</feature>
<dbReference type="GO" id="GO:0007155">
    <property type="term" value="P:cell adhesion"/>
    <property type="evidence" value="ECO:0007669"/>
    <property type="project" value="UniProtKB-KW"/>
</dbReference>
<feature type="compositionally biased region" description="Gly residues" evidence="10">
    <location>
        <begin position="3773"/>
        <end position="4199"/>
    </location>
</feature>
<feature type="compositionally biased region" description="Gly residues" evidence="10">
    <location>
        <begin position="2325"/>
        <end position="2347"/>
    </location>
</feature>
<dbReference type="InterPro" id="IPR002172">
    <property type="entry name" value="LDrepeatLR_classA_rpt"/>
</dbReference>
<dbReference type="InterPro" id="IPR014853">
    <property type="entry name" value="VWF/SSPO/ZAN-like_Cys-rich_dom"/>
</dbReference>
<dbReference type="PROSITE" id="PS50092">
    <property type="entry name" value="TSP1"/>
    <property type="match status" value="6"/>
</dbReference>
<evidence type="ECO:0000256" key="2">
    <source>
        <dbReference type="ARBA" id="ARBA00022729"/>
    </source>
</evidence>
<keyword evidence="7" id="KW-0325">Glycoprotein</keyword>
<accession>A0A815FHT9</accession>
<dbReference type="SMART" id="SM00832">
    <property type="entry name" value="C8"/>
    <property type="match status" value="3"/>
</dbReference>
<feature type="disulfide bond" evidence="9">
    <location>
        <begin position="1467"/>
        <end position="1482"/>
    </location>
</feature>
<name>A0A815FHT9_9BILA</name>
<protein>
    <recommendedName>
        <fullName evidence="17">SCO-spondin</fullName>
    </recommendedName>
</protein>
<dbReference type="NCBIfam" id="TIGR04215">
    <property type="entry name" value="choice_anch_A"/>
    <property type="match status" value="3"/>
</dbReference>
<feature type="disulfide bond" evidence="8">
    <location>
        <begin position="130"/>
        <end position="139"/>
    </location>
</feature>
<feature type="region of interest" description="Disordered" evidence="10">
    <location>
        <begin position="2142"/>
        <end position="2416"/>
    </location>
</feature>
<feature type="region of interest" description="Disordered" evidence="10">
    <location>
        <begin position="3247"/>
        <end position="3460"/>
    </location>
</feature>
<dbReference type="EMBL" id="CAJNON010000599">
    <property type="protein sequence ID" value="CAF1329552.1"/>
    <property type="molecule type" value="Genomic_DNA"/>
</dbReference>
<feature type="disulfide bond" evidence="9">
    <location>
        <begin position="1455"/>
        <end position="1473"/>
    </location>
</feature>
<dbReference type="PROSITE" id="PS01209">
    <property type="entry name" value="LDLRA_1"/>
    <property type="match status" value="3"/>
</dbReference>
<feature type="disulfide bond" evidence="9">
    <location>
        <begin position="1431"/>
        <end position="1446"/>
    </location>
</feature>
<dbReference type="CDD" id="cd00112">
    <property type="entry name" value="LDLa"/>
    <property type="match status" value="6"/>
</dbReference>
<dbReference type="PROSITE" id="PS51233">
    <property type="entry name" value="VWFD"/>
    <property type="match status" value="3"/>
</dbReference>
<feature type="chain" id="PRO_5032430875" description="SCO-spondin" evidence="11">
    <location>
        <begin position="18"/>
        <end position="5028"/>
    </location>
</feature>
<dbReference type="PROSITE" id="PS01225">
    <property type="entry name" value="CTCK_2"/>
    <property type="match status" value="1"/>
</dbReference>
<dbReference type="InterPro" id="IPR001007">
    <property type="entry name" value="VWF_dom"/>
</dbReference>
<evidence type="ECO:0000256" key="1">
    <source>
        <dbReference type="ARBA" id="ARBA00022536"/>
    </source>
</evidence>
<comment type="caution">
    <text evidence="8">Lacks conserved residue(s) required for the propagation of feature annotation.</text>
</comment>
<evidence type="ECO:0000313" key="15">
    <source>
        <dbReference type="EMBL" id="CAF1329552.1"/>
    </source>
</evidence>
<dbReference type="InterPro" id="IPR023415">
    <property type="entry name" value="LDLR_class-A_CS"/>
</dbReference>
<evidence type="ECO:0000256" key="7">
    <source>
        <dbReference type="ARBA" id="ARBA00023180"/>
    </source>
</evidence>
<feature type="domain" description="CTCK" evidence="12">
    <location>
        <begin position="4923"/>
        <end position="5027"/>
    </location>
</feature>
<dbReference type="PROSITE" id="PS00022">
    <property type="entry name" value="EGF_1"/>
    <property type="match status" value="1"/>
</dbReference>
<dbReference type="InterPro" id="IPR036383">
    <property type="entry name" value="TSP1_rpt_sf"/>
</dbReference>
<dbReference type="PROSITE" id="PS01186">
    <property type="entry name" value="EGF_2"/>
    <property type="match status" value="1"/>
</dbReference>
<dbReference type="InterPro" id="IPR036084">
    <property type="entry name" value="Ser_inhib-like_sf"/>
</dbReference>
<feature type="domain" description="EGF-like" evidence="13">
    <location>
        <begin position="109"/>
        <end position="140"/>
    </location>
</feature>
<evidence type="ECO:0000256" key="3">
    <source>
        <dbReference type="ARBA" id="ARBA00022737"/>
    </source>
</evidence>
<evidence type="ECO:0000259" key="13">
    <source>
        <dbReference type="PROSITE" id="PS50026"/>
    </source>
</evidence>
<gene>
    <name evidence="15" type="ORF">VCS650_LOCUS32606</name>
</gene>
<feature type="compositionally biased region" description="Gly residues" evidence="10">
    <location>
        <begin position="3270"/>
        <end position="3455"/>
    </location>
</feature>
<dbReference type="InterPro" id="IPR000884">
    <property type="entry name" value="TSP1_rpt"/>
</dbReference>
<feature type="domain" description="VWFD" evidence="14">
    <location>
        <begin position="1039"/>
        <end position="1209"/>
    </location>
</feature>
<dbReference type="OrthoDB" id="160294at2759"/>
<dbReference type="SMART" id="SM00192">
    <property type="entry name" value="LDLa"/>
    <property type="match status" value="6"/>
</dbReference>
<dbReference type="SMART" id="SM00209">
    <property type="entry name" value="TSP1"/>
    <property type="match status" value="6"/>
</dbReference>
<dbReference type="SUPFAM" id="SSF57424">
    <property type="entry name" value="LDL receptor-like module"/>
    <property type="match status" value="6"/>
</dbReference>
<feature type="compositionally biased region" description="Polar residues" evidence="10">
    <location>
        <begin position="3247"/>
        <end position="3257"/>
    </location>
</feature>
<dbReference type="SMART" id="SM00215">
    <property type="entry name" value="VWC_out"/>
    <property type="match status" value="1"/>
</dbReference>
<dbReference type="InterPro" id="IPR000742">
    <property type="entry name" value="EGF"/>
</dbReference>
<evidence type="ECO:0000256" key="9">
    <source>
        <dbReference type="PROSITE-ProRule" id="PRU00124"/>
    </source>
</evidence>
<feature type="domain" description="VWFD" evidence="14">
    <location>
        <begin position="576"/>
        <end position="742"/>
    </location>
</feature>